<proteinExistence type="predicted"/>
<gene>
    <name evidence="2" type="ORF">GCM10010393_14760</name>
</gene>
<evidence type="ECO:0000313" key="2">
    <source>
        <dbReference type="EMBL" id="GAA2484908.1"/>
    </source>
</evidence>
<feature type="transmembrane region" description="Helical" evidence="1">
    <location>
        <begin position="21"/>
        <end position="43"/>
    </location>
</feature>
<evidence type="ECO:0008006" key="4">
    <source>
        <dbReference type="Google" id="ProtNLM"/>
    </source>
</evidence>
<organism evidence="2 3">
    <name type="scientific">Streptomyces gobitricini</name>
    <dbReference type="NCBI Taxonomy" id="68211"/>
    <lineage>
        <taxon>Bacteria</taxon>
        <taxon>Bacillati</taxon>
        <taxon>Actinomycetota</taxon>
        <taxon>Actinomycetes</taxon>
        <taxon>Kitasatosporales</taxon>
        <taxon>Streptomycetaceae</taxon>
        <taxon>Streptomyces</taxon>
    </lineage>
</organism>
<evidence type="ECO:0000256" key="1">
    <source>
        <dbReference type="SAM" id="Phobius"/>
    </source>
</evidence>
<comment type="caution">
    <text evidence="2">The sequence shown here is derived from an EMBL/GenBank/DDBJ whole genome shotgun (WGS) entry which is preliminary data.</text>
</comment>
<reference evidence="3" key="1">
    <citation type="journal article" date="2019" name="Int. J. Syst. Evol. Microbiol.">
        <title>The Global Catalogue of Microorganisms (GCM) 10K type strain sequencing project: providing services to taxonomists for standard genome sequencing and annotation.</title>
        <authorList>
            <consortium name="The Broad Institute Genomics Platform"/>
            <consortium name="The Broad Institute Genome Sequencing Center for Infectious Disease"/>
            <person name="Wu L."/>
            <person name="Ma J."/>
        </authorList>
    </citation>
    <scope>NUCLEOTIDE SEQUENCE [LARGE SCALE GENOMIC DNA]</scope>
    <source>
        <strain evidence="3">JCM 5062</strain>
    </source>
</reference>
<feature type="transmembrane region" description="Helical" evidence="1">
    <location>
        <begin position="55"/>
        <end position="72"/>
    </location>
</feature>
<dbReference type="Proteomes" id="UP001499942">
    <property type="component" value="Unassembled WGS sequence"/>
</dbReference>
<accession>A0ABP5YX82</accession>
<dbReference type="RefSeq" id="WP_344357986.1">
    <property type="nucleotide sequence ID" value="NZ_BAAASR010000007.1"/>
</dbReference>
<dbReference type="EMBL" id="BAAASR010000007">
    <property type="protein sequence ID" value="GAA2484908.1"/>
    <property type="molecule type" value="Genomic_DNA"/>
</dbReference>
<keyword evidence="3" id="KW-1185">Reference proteome</keyword>
<keyword evidence="1" id="KW-0812">Transmembrane</keyword>
<evidence type="ECO:0000313" key="3">
    <source>
        <dbReference type="Proteomes" id="UP001499942"/>
    </source>
</evidence>
<protein>
    <recommendedName>
        <fullName evidence="4">Integral membrane protein</fullName>
    </recommendedName>
</protein>
<name>A0ABP5YX82_9ACTN</name>
<keyword evidence="1" id="KW-0472">Membrane</keyword>
<sequence length="76" mass="8168">MADPYPHAHPPAQERRHRPGTVFAVVNAAAFTVHLVLACAAPGVLATRVSGETPAGVPVLFLQVLLLVWTAVRYDR</sequence>
<keyword evidence="1" id="KW-1133">Transmembrane helix</keyword>